<dbReference type="GO" id="GO:0032259">
    <property type="term" value="P:methylation"/>
    <property type="evidence" value="ECO:0007669"/>
    <property type="project" value="UniProtKB-KW"/>
</dbReference>
<comment type="caution">
    <text evidence="2">The sequence shown here is derived from an EMBL/GenBank/DDBJ whole genome shotgun (WGS) entry which is preliminary data.</text>
</comment>
<organism evidence="2 3">
    <name type="scientific">Bacillus thermozeamaize</name>
    <dbReference type="NCBI Taxonomy" id="230954"/>
    <lineage>
        <taxon>Bacteria</taxon>
        <taxon>Bacillati</taxon>
        <taxon>Bacillota</taxon>
        <taxon>Bacilli</taxon>
        <taxon>Bacillales</taxon>
        <taxon>Bacillaceae</taxon>
        <taxon>Bacillus</taxon>
    </lineage>
</organism>
<dbReference type="PANTHER" id="PTHR43591">
    <property type="entry name" value="METHYLTRANSFERASE"/>
    <property type="match status" value="1"/>
</dbReference>
<reference evidence="3" key="1">
    <citation type="submission" date="2016-06" db="EMBL/GenBank/DDBJ databases">
        <authorList>
            <person name="Nascimento L."/>
            <person name="Pereira R.V."/>
            <person name="Martins L.F."/>
            <person name="Quaggio R.B."/>
            <person name="Silva A.M."/>
            <person name="Setubal J.C."/>
        </authorList>
    </citation>
    <scope>NUCLEOTIDE SEQUENCE [LARGE SCALE GENOMIC DNA]</scope>
</reference>
<proteinExistence type="predicted"/>
<gene>
    <name evidence="2" type="ORF">BAA01_16015</name>
</gene>
<keyword evidence="2" id="KW-0489">Methyltransferase</keyword>
<name>A0A1Y3PSQ2_9BACI</name>
<accession>A0A1Y3PSQ2</accession>
<dbReference type="InterPro" id="IPR013216">
    <property type="entry name" value="Methyltransf_11"/>
</dbReference>
<sequence length="262" mass="29300">MSQAEKSRVQRQFGQNAQKYRDEPLFAAGEDLGHMIEAAQPGGEERLLDVGTGAGHTALAFAPHVSQCIGLDLTEEMVQIATQLADKRGIRNVAFQTGDAEALPFPDASFDLVTCRLAAHHFPNPAQALREASRVLKPGGRLLLLDHYAPEDPELDLFINEVDRTRDPSHVREYTLDEWERFFLQAGLTCQTILRPDLELDFEKWVERAQTPPEGRTRLIHMMQTASPSCKETFSIRLDAQGQPLSFCLKTALFVGKKATHH</sequence>
<dbReference type="Proteomes" id="UP000196475">
    <property type="component" value="Unassembled WGS sequence"/>
</dbReference>
<dbReference type="CDD" id="cd02440">
    <property type="entry name" value="AdoMet_MTases"/>
    <property type="match status" value="1"/>
</dbReference>
<dbReference type="AlphaFoldDB" id="A0A1Y3PSQ2"/>
<dbReference type="EMBL" id="LZRT01000019">
    <property type="protein sequence ID" value="OUM90350.1"/>
    <property type="molecule type" value="Genomic_DNA"/>
</dbReference>
<dbReference type="InterPro" id="IPR029063">
    <property type="entry name" value="SAM-dependent_MTases_sf"/>
</dbReference>
<keyword evidence="2" id="KW-0808">Transferase</keyword>
<dbReference type="Pfam" id="PF08241">
    <property type="entry name" value="Methyltransf_11"/>
    <property type="match status" value="1"/>
</dbReference>
<evidence type="ECO:0000313" key="2">
    <source>
        <dbReference type="EMBL" id="OUM90350.1"/>
    </source>
</evidence>
<protein>
    <submittedName>
        <fullName evidence="2">Methyltransferase</fullName>
    </submittedName>
</protein>
<evidence type="ECO:0000313" key="3">
    <source>
        <dbReference type="Proteomes" id="UP000196475"/>
    </source>
</evidence>
<dbReference type="Gene3D" id="3.40.50.150">
    <property type="entry name" value="Vaccinia Virus protein VP39"/>
    <property type="match status" value="1"/>
</dbReference>
<dbReference type="SUPFAM" id="SSF53335">
    <property type="entry name" value="S-adenosyl-L-methionine-dependent methyltransferases"/>
    <property type="match status" value="1"/>
</dbReference>
<dbReference type="GO" id="GO:0008757">
    <property type="term" value="F:S-adenosylmethionine-dependent methyltransferase activity"/>
    <property type="evidence" value="ECO:0007669"/>
    <property type="project" value="InterPro"/>
</dbReference>
<evidence type="ECO:0000259" key="1">
    <source>
        <dbReference type="Pfam" id="PF08241"/>
    </source>
</evidence>
<feature type="domain" description="Methyltransferase type 11" evidence="1">
    <location>
        <begin position="48"/>
        <end position="143"/>
    </location>
</feature>